<evidence type="ECO:0008006" key="3">
    <source>
        <dbReference type="Google" id="ProtNLM"/>
    </source>
</evidence>
<reference evidence="2" key="1">
    <citation type="submission" date="2017-10" db="EMBL/GenBank/DDBJ databases">
        <title>FDA dAtabase for Regulatory Grade micrObial Sequences (FDA-ARGOS): Supporting development and validation of Infectious Disease Dx tests.</title>
        <authorList>
            <person name="Goldberg B."/>
            <person name="Campos J."/>
            <person name="Tallon L."/>
            <person name="Sadzewicz L."/>
            <person name="Ott S."/>
            <person name="Zhao X."/>
            <person name="Nagaraj S."/>
            <person name="Vavikolanu K."/>
            <person name="Aluvathingal J."/>
            <person name="Nadendla S."/>
            <person name="Geyer C."/>
            <person name="Sichtig H."/>
        </authorList>
    </citation>
    <scope>NUCLEOTIDE SEQUENCE [LARGE SCALE GENOMIC DNA]</scope>
    <source>
        <strain evidence="2">FDAARGOS_376</strain>
    </source>
</reference>
<dbReference type="RefSeq" id="WP_098964720.1">
    <property type="nucleotide sequence ID" value="NZ_PDKZ01000002.1"/>
</dbReference>
<sequence length="179" mass="20208">MTNEGDEPFSLERLYQAIERRIQDHLPDLQIVASWPIIESSIPLPAVLVELAEMEPGIDPGTGETSLSCKFEARVITDPIQPDHHQQAVFIVGQLAVLLRMQSWGVEVEPAEFVQAMPDWTKPELDGYTVWVVEWTQQIYLGEAQWPWPDQPPGTLLFGVEPDTGLANKEKYFAPENLT</sequence>
<organism evidence="1 2">
    <name type="scientific">Pseudomonas putida</name>
    <name type="common">Arthrobacter siderocapsulatus</name>
    <dbReference type="NCBI Taxonomy" id="303"/>
    <lineage>
        <taxon>Bacteria</taxon>
        <taxon>Pseudomonadati</taxon>
        <taxon>Pseudomonadota</taxon>
        <taxon>Gammaproteobacteria</taxon>
        <taxon>Pseudomonadales</taxon>
        <taxon>Pseudomonadaceae</taxon>
        <taxon>Pseudomonas</taxon>
    </lineage>
</organism>
<proteinExistence type="predicted"/>
<name>A0A2C5W7V8_PSEPU</name>
<gene>
    <name evidence="1" type="ORF">CRX57_06185</name>
</gene>
<protein>
    <recommendedName>
        <fullName evidence="3">Phage protein</fullName>
    </recommendedName>
</protein>
<comment type="caution">
    <text evidence="1">The sequence shown here is derived from an EMBL/GenBank/DDBJ whole genome shotgun (WGS) entry which is preliminary data.</text>
</comment>
<dbReference type="AlphaFoldDB" id="A0A2C5W7V8"/>
<evidence type="ECO:0000313" key="2">
    <source>
        <dbReference type="Proteomes" id="UP000222460"/>
    </source>
</evidence>
<evidence type="ECO:0000313" key="1">
    <source>
        <dbReference type="EMBL" id="PHH39774.1"/>
    </source>
</evidence>
<dbReference type="EMBL" id="PDKZ01000002">
    <property type="protein sequence ID" value="PHH39774.1"/>
    <property type="molecule type" value="Genomic_DNA"/>
</dbReference>
<accession>A0A2C5W7V8</accession>
<dbReference type="Proteomes" id="UP000222460">
    <property type="component" value="Unassembled WGS sequence"/>
</dbReference>